<dbReference type="EMBL" id="JAAAPO010000009">
    <property type="protein sequence ID" value="NBC38142.1"/>
    <property type="molecule type" value="Genomic_DNA"/>
</dbReference>
<sequence>MTALTFAAAQTIVATAHDHARTQNLKPLAFVVLDAGGHLVAAGREDGATFFRTEIAKAKATCALGMGVDTAVTAERAKGNPTFYAGIVTTLGGDVVFSPGGVLIHDADGVVIGAVGVSGDTGEADAACANVGIKAAGLIGSN</sequence>
<evidence type="ECO:0000313" key="1">
    <source>
        <dbReference type="EMBL" id="NBC38142.1"/>
    </source>
</evidence>
<dbReference type="InterPro" id="IPR052517">
    <property type="entry name" value="GlcG_carb_metab_protein"/>
</dbReference>
<dbReference type="Proteomes" id="UP000753724">
    <property type="component" value="Unassembled WGS sequence"/>
</dbReference>
<organism evidence="1 2">
    <name type="scientific">Novosphingobium ovatum</name>
    <dbReference type="NCBI Taxonomy" id="1908523"/>
    <lineage>
        <taxon>Bacteria</taxon>
        <taxon>Pseudomonadati</taxon>
        <taxon>Pseudomonadota</taxon>
        <taxon>Alphaproteobacteria</taxon>
        <taxon>Sphingomonadales</taxon>
        <taxon>Sphingomonadaceae</taxon>
        <taxon>Novosphingobium</taxon>
    </lineage>
</organism>
<evidence type="ECO:0000313" key="2">
    <source>
        <dbReference type="Proteomes" id="UP000753724"/>
    </source>
</evidence>
<dbReference type="PANTHER" id="PTHR34309">
    <property type="entry name" value="SLR1406 PROTEIN"/>
    <property type="match status" value="1"/>
</dbReference>
<dbReference type="Gene3D" id="3.30.450.150">
    <property type="entry name" value="Haem-degrading domain"/>
    <property type="match status" value="1"/>
</dbReference>
<dbReference type="InterPro" id="IPR005624">
    <property type="entry name" value="PduO/GlcC-like"/>
</dbReference>
<proteinExistence type="predicted"/>
<gene>
    <name evidence="1" type="ORF">GTZ99_16450</name>
</gene>
<comment type="caution">
    <text evidence="1">The sequence shown here is derived from an EMBL/GenBank/DDBJ whole genome shotgun (WGS) entry which is preliminary data.</text>
</comment>
<reference evidence="2" key="1">
    <citation type="submission" date="2020-01" db="EMBL/GenBank/DDBJ databases">
        <title>Sphingomonas sp. strain CSW-10.</title>
        <authorList>
            <person name="Chen W.-M."/>
        </authorList>
    </citation>
    <scope>NUCLEOTIDE SEQUENCE [LARGE SCALE GENOMIC DNA]</scope>
    <source>
        <strain evidence="2">FSY-8</strain>
    </source>
</reference>
<keyword evidence="2" id="KW-1185">Reference proteome</keyword>
<dbReference type="RefSeq" id="WP_161720871.1">
    <property type="nucleotide sequence ID" value="NZ_JAAAPO010000009.1"/>
</dbReference>
<dbReference type="InterPro" id="IPR038084">
    <property type="entry name" value="PduO/GlcC-like_sf"/>
</dbReference>
<dbReference type="Pfam" id="PF03928">
    <property type="entry name" value="HbpS-like"/>
    <property type="match status" value="1"/>
</dbReference>
<dbReference type="SUPFAM" id="SSF143744">
    <property type="entry name" value="GlcG-like"/>
    <property type="match status" value="1"/>
</dbReference>
<accession>A0ABW9XHU8</accession>
<dbReference type="PANTHER" id="PTHR34309:SF10">
    <property type="entry name" value="SLR1406 PROTEIN"/>
    <property type="match status" value="1"/>
</dbReference>
<name>A0ABW9XHU8_9SPHN</name>
<protein>
    <submittedName>
        <fullName evidence="1">Heme-binding protein</fullName>
    </submittedName>
</protein>